<dbReference type="GeneTree" id="ENSGT00390000006290"/>
<reference evidence="4 5" key="1">
    <citation type="submission" date="2020-06" db="EMBL/GenBank/DDBJ databases">
        <authorList>
            <consortium name="Wellcome Sanger Institute Data Sharing"/>
        </authorList>
    </citation>
    <scope>NUCLEOTIDE SEQUENCE [LARGE SCALE GENOMIC DNA]</scope>
</reference>
<organism evidence="4 5">
    <name type="scientific">Denticeps clupeoides</name>
    <name type="common">denticle herring</name>
    <dbReference type="NCBI Taxonomy" id="299321"/>
    <lineage>
        <taxon>Eukaryota</taxon>
        <taxon>Metazoa</taxon>
        <taxon>Chordata</taxon>
        <taxon>Craniata</taxon>
        <taxon>Vertebrata</taxon>
        <taxon>Euteleostomi</taxon>
        <taxon>Actinopterygii</taxon>
        <taxon>Neopterygii</taxon>
        <taxon>Teleostei</taxon>
        <taxon>Clupei</taxon>
        <taxon>Clupeiformes</taxon>
        <taxon>Denticipitoidei</taxon>
        <taxon>Denticipitidae</taxon>
        <taxon>Denticeps</taxon>
    </lineage>
</organism>
<feature type="region of interest" description="Disordered" evidence="2">
    <location>
        <begin position="577"/>
        <end position="607"/>
    </location>
</feature>
<feature type="domain" description="DRBM" evidence="3">
    <location>
        <begin position="328"/>
        <end position="391"/>
    </location>
</feature>
<protein>
    <recommendedName>
        <fullName evidence="3">DRBM domain-containing protein</fullName>
    </recommendedName>
</protein>
<evidence type="ECO:0000313" key="5">
    <source>
        <dbReference type="Proteomes" id="UP000694580"/>
    </source>
</evidence>
<feature type="domain" description="DRBM" evidence="3">
    <location>
        <begin position="459"/>
        <end position="523"/>
    </location>
</feature>
<dbReference type="AlphaFoldDB" id="A0AAY4AV82"/>
<dbReference type="SMART" id="SM00358">
    <property type="entry name" value="DSRM"/>
    <property type="match status" value="3"/>
</dbReference>
<dbReference type="PANTHER" id="PTHR35083:SF3">
    <property type="entry name" value="SI:CH211-91P5.3"/>
    <property type="match status" value="1"/>
</dbReference>
<dbReference type="PANTHER" id="PTHR35083">
    <property type="entry name" value="RGD1565685 PROTEIN"/>
    <property type="match status" value="1"/>
</dbReference>
<reference evidence="4" key="3">
    <citation type="submission" date="2025-09" db="UniProtKB">
        <authorList>
            <consortium name="Ensembl"/>
        </authorList>
    </citation>
    <scope>IDENTIFICATION</scope>
</reference>
<dbReference type="Gene3D" id="3.30.160.20">
    <property type="match status" value="2"/>
</dbReference>
<evidence type="ECO:0000313" key="4">
    <source>
        <dbReference type="Ensembl" id="ENSDCDP00010011286.1"/>
    </source>
</evidence>
<keyword evidence="5" id="KW-1185">Reference proteome</keyword>
<reference evidence="4" key="2">
    <citation type="submission" date="2025-08" db="UniProtKB">
        <authorList>
            <consortium name="Ensembl"/>
        </authorList>
    </citation>
    <scope>IDENTIFICATION</scope>
</reference>
<dbReference type="CDD" id="cd00048">
    <property type="entry name" value="DSRM_SF"/>
    <property type="match status" value="1"/>
</dbReference>
<feature type="compositionally biased region" description="Polar residues" evidence="2">
    <location>
        <begin position="592"/>
        <end position="603"/>
    </location>
</feature>
<accession>A0AAY4AV82</accession>
<proteinExistence type="predicted"/>
<sequence length="1129" mass="127873">MEAGNRFADGDYRNWLKANEVLQILRRRLRVFLENETETYHLSLRGELSGTLNGAACQDKCDGKAWGKAPKRVPDSCPVCCRWAKAILANHKTKTVHWRNCQPCLWPQLKWEVAKAFMPGGHEGHGKFEDFDIAALLNLMSNCTYFKKFVRPEPITKVIHVRNQLMHSPQLHVSDQNLQQYCSMVCTLAGLLEKHVEELKITDLSNEVDKFCDLLEKCFSEPLQSMRENYQTFLEAEQHLFKEKIESLIQRYESDQEGVEEELQGIRTFLQQNTDLQEKLGPQMELLQMRVDHHEQQITDLNERVDQLEKAEMLAPEDPEFSTKVRKYKNHLIEMMRSKKWKPPEFSEIPESDGYRGQVLVNGQSFKGKQVCARKVDAHQEVAKIALLHLKNLPEETGAACATADSHDFLFYGSVTVSLDTEVAEVVGHTQEEVTESIYKKVACQLGLNWTTDQTRSCHKTLVLEHFKQFGFPLPLEDCKDSDGKINCKLRLKGPFTFRDEAGATTKKQAEQQAAKVSLLALSGVLNCQIDPAENHKGALKECLDALGLKNPSYNSTQKGSSKCDFKKEIEQHTKYTSLDDASMASEPLDTPHQSTRDGNQPQHMAKESENVASEGARFYGCVKLVLNNEVASEHVQEDKATESAYSMLAICFGLDETKAASKAKERVWQHFQTSGFPLPLEERSKGPNGYLCRLKLSGTFSFKDKDGSTKKKQAEQQAAKAAFFQLSRLLKCKAVRDENYKGALKERLESCGLSAPIYEVEPFESDAQRDVPTLEEPKTCPPPEDSISSGSSQRITESSLAACSDGFVKDVLTPSLEKQAKMEFQDIEKMLLVFNLKPPTVTCDECTVKHKFTCTVTVQLDSYIIKGPGFYKSKKEASRKTFHLLAVAAGLCRPDADDTNSIKEVKQHFSQKSFHFPEERVEEKDKMFSVNLVVKCLIVYEEQGSTKEDAQQAAFKKAFSCLVTLFGTEAASNVPTENAEERLRQILKRCHQMEPTCSIKTEQFKASIKLEFINHVLESTVQKNKKENQRALSRRILGLLGLDLEASTSVSERNAVDEWFKKNRHKPPEFEDMDSGVGARVKFSVPVHCYHPAWKDSLIEAEESLKEELTMRLSRLNAQQVDIEKYSK</sequence>
<feature type="coiled-coil region" evidence="1">
    <location>
        <begin position="242"/>
        <end position="311"/>
    </location>
</feature>
<evidence type="ECO:0000256" key="1">
    <source>
        <dbReference type="SAM" id="Coils"/>
    </source>
</evidence>
<dbReference type="InterPro" id="IPR027897">
    <property type="entry name" value="DUF4559"/>
</dbReference>
<dbReference type="Pfam" id="PF15112">
    <property type="entry name" value="DUF4559"/>
    <property type="match status" value="1"/>
</dbReference>
<feature type="domain" description="DRBM" evidence="3">
    <location>
        <begin position="664"/>
        <end position="728"/>
    </location>
</feature>
<dbReference type="SUPFAM" id="SSF54768">
    <property type="entry name" value="dsRNA-binding domain-like"/>
    <property type="match status" value="1"/>
</dbReference>
<feature type="region of interest" description="Disordered" evidence="2">
    <location>
        <begin position="769"/>
        <end position="793"/>
    </location>
</feature>
<evidence type="ECO:0000259" key="3">
    <source>
        <dbReference type="SMART" id="SM00358"/>
    </source>
</evidence>
<name>A0AAY4AV82_9TELE</name>
<evidence type="ECO:0000256" key="2">
    <source>
        <dbReference type="SAM" id="MobiDB-lite"/>
    </source>
</evidence>
<dbReference type="Ensembl" id="ENSDCDT00010011809.1">
    <property type="protein sequence ID" value="ENSDCDP00010011286.1"/>
    <property type="gene ID" value="ENSDCDG00010004998.1"/>
</dbReference>
<dbReference type="Proteomes" id="UP000694580">
    <property type="component" value="Chromosome 5"/>
</dbReference>
<dbReference type="InterPro" id="IPR014720">
    <property type="entry name" value="dsRBD_dom"/>
</dbReference>
<gene>
    <name evidence="4" type="primary">si:ch211-91p5.3</name>
</gene>
<keyword evidence="1" id="KW-0175">Coiled coil</keyword>